<keyword evidence="3" id="KW-0678">Repressor</keyword>
<dbReference type="PANTHER" id="PTHR12144:SF0">
    <property type="entry name" value="NEGATIVE ELONGATION FACTOR C_D"/>
    <property type="match status" value="1"/>
</dbReference>
<dbReference type="EMBL" id="JADGKB010000011">
    <property type="protein sequence ID" value="KAJ3260426.1"/>
    <property type="molecule type" value="Genomic_DNA"/>
</dbReference>
<keyword evidence="4" id="KW-0805">Transcription regulation</keyword>
<dbReference type="GO" id="GO:0003746">
    <property type="term" value="F:translation elongation factor activity"/>
    <property type="evidence" value="ECO:0007669"/>
    <property type="project" value="UniProtKB-KW"/>
</dbReference>
<sequence length="385" mass="43943">MAVPTIVDEPDRFLQTLTSILLETQTDSFNLDPWFNNKLKSPGAYQQSRLRKPVGRVLYHLPSTKYIAEIVRFTNTEDGLPVDLINSIMNIVKSGSPTGGDIIKLHRIYQGPNPPDIEYLRAADIMQALLRDSFAPGHPTSHMQEKLWLLAYGAFGGPNSTKETIETGYKKLVQLDALFIKITSMSQLQEHFDSLLELLLEPICSTAIVMWFKNKLFDDEFYEWTAFTMGDTPMAFHILDEISINHPTHRPQVFDIWVSLFERTFDMLDAKIATLVVIQFREKFLDHFVLLFHLHFEKQILSYLAEKSEEIDPSLIVYFLNKIIPDLEMPLPVKIYGIILRMLVPCPASLVKSSQAISRLLSTGNHMDLPPEDAAIHEQLETAVL</sequence>
<dbReference type="Proteomes" id="UP001210925">
    <property type="component" value="Unassembled WGS sequence"/>
</dbReference>
<evidence type="ECO:0000256" key="3">
    <source>
        <dbReference type="ARBA" id="ARBA00022491"/>
    </source>
</evidence>
<keyword evidence="7" id="KW-0251">Elongation factor</keyword>
<proteinExistence type="inferred from homology"/>
<evidence type="ECO:0000256" key="1">
    <source>
        <dbReference type="ARBA" id="ARBA00004123"/>
    </source>
</evidence>
<evidence type="ECO:0000256" key="5">
    <source>
        <dbReference type="ARBA" id="ARBA00023163"/>
    </source>
</evidence>
<evidence type="ECO:0000313" key="7">
    <source>
        <dbReference type="EMBL" id="KAJ3260426.1"/>
    </source>
</evidence>
<name>A0AAD5UPM9_9FUNG</name>
<dbReference type="PANTHER" id="PTHR12144">
    <property type="entry name" value="NEGATIVE ELONGATION FACTOR D"/>
    <property type="match status" value="1"/>
</dbReference>
<keyword evidence="5" id="KW-0804">Transcription</keyword>
<comment type="caution">
    <text evidence="7">The sequence shown here is derived from an EMBL/GenBank/DDBJ whole genome shotgun (WGS) entry which is preliminary data.</text>
</comment>
<dbReference type="GO" id="GO:0003723">
    <property type="term" value="F:RNA binding"/>
    <property type="evidence" value="ECO:0007669"/>
    <property type="project" value="TreeGrafter"/>
</dbReference>
<dbReference type="AlphaFoldDB" id="A0AAD5UPM9"/>
<dbReference type="Pfam" id="PF04858">
    <property type="entry name" value="TH1"/>
    <property type="match status" value="1"/>
</dbReference>
<dbReference type="GO" id="GO:0032021">
    <property type="term" value="C:NELF complex"/>
    <property type="evidence" value="ECO:0007669"/>
    <property type="project" value="TreeGrafter"/>
</dbReference>
<gene>
    <name evidence="7" type="primary">TH1L</name>
    <name evidence="7" type="ORF">HK103_000568</name>
</gene>
<dbReference type="InterPro" id="IPR006942">
    <property type="entry name" value="TH1"/>
</dbReference>
<comment type="similarity">
    <text evidence="2">Belongs to the NELF-D family.</text>
</comment>
<keyword evidence="7" id="KW-0648">Protein biosynthesis</keyword>
<keyword evidence="6" id="KW-0539">Nucleus</keyword>
<evidence type="ECO:0000313" key="8">
    <source>
        <dbReference type="Proteomes" id="UP001210925"/>
    </source>
</evidence>
<evidence type="ECO:0000256" key="2">
    <source>
        <dbReference type="ARBA" id="ARBA00005726"/>
    </source>
</evidence>
<keyword evidence="8" id="KW-1185">Reference proteome</keyword>
<accession>A0AAD5UPM9</accession>
<dbReference type="GO" id="GO:0034244">
    <property type="term" value="P:negative regulation of transcription elongation by RNA polymerase II"/>
    <property type="evidence" value="ECO:0007669"/>
    <property type="project" value="TreeGrafter"/>
</dbReference>
<evidence type="ECO:0000256" key="6">
    <source>
        <dbReference type="ARBA" id="ARBA00023242"/>
    </source>
</evidence>
<protein>
    <submittedName>
        <fullName evidence="7">Negative elongation factor C/D</fullName>
    </submittedName>
</protein>
<evidence type="ECO:0000256" key="4">
    <source>
        <dbReference type="ARBA" id="ARBA00023015"/>
    </source>
</evidence>
<organism evidence="7 8">
    <name type="scientific">Boothiomyces macroporosus</name>
    <dbReference type="NCBI Taxonomy" id="261099"/>
    <lineage>
        <taxon>Eukaryota</taxon>
        <taxon>Fungi</taxon>
        <taxon>Fungi incertae sedis</taxon>
        <taxon>Chytridiomycota</taxon>
        <taxon>Chytridiomycota incertae sedis</taxon>
        <taxon>Chytridiomycetes</taxon>
        <taxon>Rhizophydiales</taxon>
        <taxon>Terramycetaceae</taxon>
        <taxon>Boothiomyces</taxon>
    </lineage>
</organism>
<reference evidence="7" key="1">
    <citation type="submission" date="2020-05" db="EMBL/GenBank/DDBJ databases">
        <title>Phylogenomic resolution of chytrid fungi.</title>
        <authorList>
            <person name="Stajich J.E."/>
            <person name="Amses K."/>
            <person name="Simmons R."/>
            <person name="Seto K."/>
            <person name="Myers J."/>
            <person name="Bonds A."/>
            <person name="Quandt C.A."/>
            <person name="Barry K."/>
            <person name="Liu P."/>
            <person name="Grigoriev I."/>
            <person name="Longcore J.E."/>
            <person name="James T.Y."/>
        </authorList>
    </citation>
    <scope>NUCLEOTIDE SEQUENCE</scope>
    <source>
        <strain evidence="7">PLAUS21</strain>
    </source>
</reference>
<comment type="subcellular location">
    <subcellularLocation>
        <location evidence="1">Nucleus</location>
    </subcellularLocation>
</comment>